<organism evidence="2 3">
    <name type="scientific">Psychrobacillus mangrovi</name>
    <dbReference type="NCBI Taxonomy" id="3117745"/>
    <lineage>
        <taxon>Bacteria</taxon>
        <taxon>Bacillati</taxon>
        <taxon>Bacillota</taxon>
        <taxon>Bacilli</taxon>
        <taxon>Bacillales</taxon>
        <taxon>Bacillaceae</taxon>
        <taxon>Psychrobacillus</taxon>
    </lineage>
</organism>
<evidence type="ECO:0000313" key="3">
    <source>
        <dbReference type="Proteomes" id="UP001364890"/>
    </source>
</evidence>
<accession>A0ABU8F9C3</accession>
<dbReference type="RefSeq" id="WP_336498424.1">
    <property type="nucleotide sequence ID" value="NZ_JBAWSY010000012.1"/>
</dbReference>
<evidence type="ECO:0000313" key="2">
    <source>
        <dbReference type="EMBL" id="MEI4770860.1"/>
    </source>
</evidence>
<keyword evidence="3" id="KW-1185">Reference proteome</keyword>
<evidence type="ECO:0000256" key="1">
    <source>
        <dbReference type="SAM" id="Phobius"/>
    </source>
</evidence>
<dbReference type="Pfam" id="PF17428">
    <property type="entry name" value="DUF5412"/>
    <property type="match status" value="1"/>
</dbReference>
<proteinExistence type="predicted"/>
<keyword evidence="1" id="KW-0472">Membrane</keyword>
<reference evidence="2 3" key="1">
    <citation type="submission" date="2024-01" db="EMBL/GenBank/DDBJ databases">
        <title>Seven novel Bacillus-like species.</title>
        <authorList>
            <person name="Liu G."/>
        </authorList>
    </citation>
    <scope>NUCLEOTIDE SEQUENCE [LARGE SCALE GENOMIC DNA]</scope>
    <source>
        <strain evidence="2 3">FJAT-51614</strain>
    </source>
</reference>
<dbReference type="InterPro" id="IPR035406">
    <property type="entry name" value="DUF5412"/>
</dbReference>
<feature type="transmembrane region" description="Helical" evidence="1">
    <location>
        <begin position="7"/>
        <end position="27"/>
    </location>
</feature>
<dbReference type="EMBL" id="JBAWSY010000012">
    <property type="protein sequence ID" value="MEI4770860.1"/>
    <property type="molecule type" value="Genomic_DNA"/>
</dbReference>
<sequence length="121" mass="14017">MRKLIKLLLIVVVVSFLFGVIFLYQTLNPTLNNIQISEENKEGTYVSPDGEKRITVYFNGGLIFHTDLSYVGLLENYTTKSKKNIFLVSPNIKEVRWISNEMIVVNGIEIHIDDTYDFRKE</sequence>
<dbReference type="Proteomes" id="UP001364890">
    <property type="component" value="Unassembled WGS sequence"/>
</dbReference>
<gene>
    <name evidence="2" type="ORF">WAX74_14650</name>
</gene>
<protein>
    <submittedName>
        <fullName evidence="2">DUF5412 family protein</fullName>
    </submittedName>
</protein>
<name>A0ABU8F9C3_9BACI</name>
<keyword evidence="1" id="KW-0812">Transmembrane</keyword>
<keyword evidence="1" id="KW-1133">Transmembrane helix</keyword>
<comment type="caution">
    <text evidence="2">The sequence shown here is derived from an EMBL/GenBank/DDBJ whole genome shotgun (WGS) entry which is preliminary data.</text>
</comment>